<evidence type="ECO:0000256" key="3">
    <source>
        <dbReference type="SAM" id="Phobius"/>
    </source>
</evidence>
<organism evidence="4 5">
    <name type="scientific">Aromia moschata</name>
    <dbReference type="NCBI Taxonomy" id="1265417"/>
    <lineage>
        <taxon>Eukaryota</taxon>
        <taxon>Metazoa</taxon>
        <taxon>Ecdysozoa</taxon>
        <taxon>Arthropoda</taxon>
        <taxon>Hexapoda</taxon>
        <taxon>Insecta</taxon>
        <taxon>Pterygota</taxon>
        <taxon>Neoptera</taxon>
        <taxon>Endopterygota</taxon>
        <taxon>Coleoptera</taxon>
        <taxon>Polyphaga</taxon>
        <taxon>Cucujiformia</taxon>
        <taxon>Chrysomeloidea</taxon>
        <taxon>Cerambycidae</taxon>
        <taxon>Cerambycinae</taxon>
        <taxon>Callichromatini</taxon>
        <taxon>Aromia</taxon>
    </lineage>
</organism>
<keyword evidence="3" id="KW-0812">Transmembrane</keyword>
<evidence type="ECO:0000256" key="1">
    <source>
        <dbReference type="ARBA" id="ARBA00005189"/>
    </source>
</evidence>
<keyword evidence="3" id="KW-1133">Transmembrane helix</keyword>
<evidence type="ECO:0000313" key="5">
    <source>
        <dbReference type="Proteomes" id="UP001162162"/>
    </source>
</evidence>
<evidence type="ECO:0000256" key="2">
    <source>
        <dbReference type="ARBA" id="ARBA00010323"/>
    </source>
</evidence>
<dbReference type="AlphaFoldDB" id="A0AAV8Y3S3"/>
<evidence type="ECO:0000313" key="4">
    <source>
        <dbReference type="EMBL" id="KAJ8945254.1"/>
    </source>
</evidence>
<feature type="transmembrane region" description="Helical" evidence="3">
    <location>
        <begin position="75"/>
        <end position="96"/>
    </location>
</feature>
<gene>
    <name evidence="4" type="ORF">NQ318_016674</name>
</gene>
<dbReference type="Proteomes" id="UP001162162">
    <property type="component" value="Unassembled WGS sequence"/>
</dbReference>
<protein>
    <recommendedName>
        <fullName evidence="6">Lysophospholipid acyltransferase 7</fullName>
    </recommendedName>
</protein>
<feature type="transmembrane region" description="Helical" evidence="3">
    <location>
        <begin position="194"/>
        <end position="214"/>
    </location>
</feature>
<keyword evidence="3" id="KW-0472">Membrane</keyword>
<reference evidence="4" key="1">
    <citation type="journal article" date="2023" name="Insect Mol. Biol.">
        <title>Genome sequencing provides insights into the evolution of gene families encoding plant cell wall-degrading enzymes in longhorned beetles.</title>
        <authorList>
            <person name="Shin N.R."/>
            <person name="Okamura Y."/>
            <person name="Kirsch R."/>
            <person name="Pauchet Y."/>
        </authorList>
    </citation>
    <scope>NUCLEOTIDE SEQUENCE</scope>
    <source>
        <strain evidence="4">AMC_N1</strain>
    </source>
</reference>
<dbReference type="InterPro" id="IPR049941">
    <property type="entry name" value="LPLAT_7/PORCN-like"/>
</dbReference>
<accession>A0AAV8Y3S3</accession>
<dbReference type="GO" id="GO:0044233">
    <property type="term" value="C:mitochondria-associated endoplasmic reticulum membrane contact site"/>
    <property type="evidence" value="ECO:0007669"/>
    <property type="project" value="TreeGrafter"/>
</dbReference>
<dbReference type="GO" id="GO:0006661">
    <property type="term" value="P:phosphatidylinositol biosynthetic process"/>
    <property type="evidence" value="ECO:0007669"/>
    <property type="project" value="TreeGrafter"/>
</dbReference>
<sequence length="302" mass="35771">MNTEDIVYLCLLFFSMGFGIHYRTIQNPDIKRKVGALVGLVIVFVVSGLHAIHPVISTLINACIILYTDKRKCHIYSFAFSFLYLFFFRTTIYFGIPYPPSHTNLVQMMLTLKLIVLILPKKKRDLSEKTEEEKYEDKTCDINLEFLDVFYYAFNYCGVLTGPYFRYRTFVDHLYKPYYKYDNYKEPVLKRLRYIPILGAIYIATNYCWPLSYLSTDEFHHRSFLYRYWYIWPSFLIFRTRIYLGLTLTEIVCIFGGLGVYPKFSNPKSGQGPTENLKKLSELTDSVELKKLEYDYENDPLH</sequence>
<keyword evidence="5" id="KW-1185">Reference proteome</keyword>
<dbReference type="PANTHER" id="PTHR13906:SF16">
    <property type="entry name" value="LYSOPHOSPHOLIPID ACYLTRANSFERASE 7"/>
    <property type="match status" value="1"/>
</dbReference>
<dbReference type="PANTHER" id="PTHR13906">
    <property type="entry name" value="PORCUPINE"/>
    <property type="match status" value="1"/>
</dbReference>
<feature type="transmembrane region" description="Helical" evidence="3">
    <location>
        <begin position="7"/>
        <end position="25"/>
    </location>
</feature>
<comment type="similarity">
    <text evidence="2">Belongs to the membrane-bound acyltransferase family.</text>
</comment>
<feature type="transmembrane region" description="Helical" evidence="3">
    <location>
        <begin position="37"/>
        <end position="68"/>
    </location>
</feature>
<proteinExistence type="inferred from homology"/>
<dbReference type="GO" id="GO:0030258">
    <property type="term" value="P:lipid modification"/>
    <property type="evidence" value="ECO:0007669"/>
    <property type="project" value="TreeGrafter"/>
</dbReference>
<name>A0AAV8Y3S3_9CUCU</name>
<comment type="caution">
    <text evidence="4">The sequence shown here is derived from an EMBL/GenBank/DDBJ whole genome shotgun (WGS) entry which is preliminary data.</text>
</comment>
<dbReference type="EMBL" id="JAPWTK010000223">
    <property type="protein sequence ID" value="KAJ8945254.1"/>
    <property type="molecule type" value="Genomic_DNA"/>
</dbReference>
<feature type="transmembrane region" description="Helical" evidence="3">
    <location>
        <begin position="242"/>
        <end position="261"/>
    </location>
</feature>
<comment type="pathway">
    <text evidence="1">Lipid metabolism.</text>
</comment>
<dbReference type="GO" id="GO:0016020">
    <property type="term" value="C:membrane"/>
    <property type="evidence" value="ECO:0007669"/>
    <property type="project" value="TreeGrafter"/>
</dbReference>
<dbReference type="GO" id="GO:0071617">
    <property type="term" value="F:lysophospholipid acyltransferase activity"/>
    <property type="evidence" value="ECO:0007669"/>
    <property type="project" value="TreeGrafter"/>
</dbReference>
<evidence type="ECO:0008006" key="6">
    <source>
        <dbReference type="Google" id="ProtNLM"/>
    </source>
</evidence>